<feature type="compositionally biased region" description="Basic and acidic residues" evidence="8">
    <location>
        <begin position="215"/>
        <end position="226"/>
    </location>
</feature>
<accession>A0A7T3KVK6</accession>
<dbReference type="PROSITE" id="PS51318">
    <property type="entry name" value="TAT"/>
    <property type="match status" value="1"/>
</dbReference>
<evidence type="ECO:0000256" key="6">
    <source>
        <dbReference type="ARBA" id="ARBA00023157"/>
    </source>
</evidence>
<feature type="region of interest" description="Disordered" evidence="8">
    <location>
        <begin position="33"/>
        <end position="52"/>
    </location>
</feature>
<dbReference type="OrthoDB" id="15256at2157"/>
<evidence type="ECO:0000256" key="3">
    <source>
        <dbReference type="ARBA" id="ARBA00022729"/>
    </source>
</evidence>
<reference evidence="10 11" key="1">
    <citation type="submission" date="2020-12" db="EMBL/GenBank/DDBJ databases">
        <title>Halosimplex halophilum sp. nov. and Halosimplex salinum sp. nov., two new members of the genus Halosimplex.</title>
        <authorList>
            <person name="Cui H.L."/>
        </authorList>
    </citation>
    <scope>NUCLEOTIDE SEQUENCE [LARGE SCALE GENOMIC DNA]</scope>
    <source>
        <strain evidence="10 11">YGH94</strain>
    </source>
</reference>
<comment type="similarity">
    <text evidence="1">Belongs to the thioredoxin family. DsbA subfamily.</text>
</comment>
<proteinExistence type="inferred from homology"/>
<sequence length="240" mass="25358">MNDETRGSSRRAFLAGTGALAGSALAGCNGLVSGPGSEGTPTARDVSLPTPYKGPEDASVTVGVYKDFACPACRQFDQQIAPQVEREYVDPGVVRLEHYDFPLDMHEPDSYTAANAARAVQHAADDAAFFAYADLLFDNQADLGPSTYADLAGDVDVDGERVRSDAEGRTYRSVVEADKQQGIDAGVRGTPWVFVNGSALDGFGWETVRSAIENARSEGWGRERGAGEGSADPVARSEGS</sequence>
<dbReference type="InterPro" id="IPR006311">
    <property type="entry name" value="TAT_signal"/>
</dbReference>
<dbReference type="Gene3D" id="3.40.30.10">
    <property type="entry name" value="Glutaredoxin"/>
    <property type="match status" value="1"/>
</dbReference>
<dbReference type="CDD" id="cd02972">
    <property type="entry name" value="DsbA_family"/>
    <property type="match status" value="1"/>
</dbReference>
<evidence type="ECO:0000256" key="2">
    <source>
        <dbReference type="ARBA" id="ARBA00007787"/>
    </source>
</evidence>
<dbReference type="RefSeq" id="WP_198061722.1">
    <property type="nucleotide sequence ID" value="NZ_CP065856.1"/>
</dbReference>
<evidence type="ECO:0000256" key="7">
    <source>
        <dbReference type="ARBA" id="ARBA00023284"/>
    </source>
</evidence>
<feature type="region of interest" description="Disordered" evidence="8">
    <location>
        <begin position="215"/>
        <end position="240"/>
    </location>
</feature>
<evidence type="ECO:0000259" key="9">
    <source>
        <dbReference type="Pfam" id="PF13462"/>
    </source>
</evidence>
<protein>
    <submittedName>
        <fullName evidence="10">Thioredoxin domain-containing protein</fullName>
    </submittedName>
</protein>
<dbReference type="PANTHER" id="PTHR13887">
    <property type="entry name" value="GLUTATHIONE S-TRANSFERASE KAPPA"/>
    <property type="match status" value="1"/>
</dbReference>
<name>A0A7T3KVK6_9EURY</name>
<evidence type="ECO:0000313" key="11">
    <source>
        <dbReference type="Proteomes" id="UP000595001"/>
    </source>
</evidence>
<evidence type="ECO:0000256" key="5">
    <source>
        <dbReference type="ARBA" id="ARBA00023002"/>
    </source>
</evidence>
<comment type="similarity">
    <text evidence="2">Belongs to the glutaredoxin family.</text>
</comment>
<dbReference type="InterPro" id="IPR036249">
    <property type="entry name" value="Thioredoxin-like_sf"/>
</dbReference>
<evidence type="ECO:0000256" key="4">
    <source>
        <dbReference type="ARBA" id="ARBA00022982"/>
    </source>
</evidence>
<evidence type="ECO:0000313" key="10">
    <source>
        <dbReference type="EMBL" id="QPV62925.1"/>
    </source>
</evidence>
<keyword evidence="5" id="KW-0560">Oxidoreductase</keyword>
<keyword evidence="6" id="KW-1015">Disulfide bond</keyword>
<evidence type="ECO:0000256" key="1">
    <source>
        <dbReference type="ARBA" id="ARBA00005791"/>
    </source>
</evidence>
<keyword evidence="3" id="KW-0732">Signal</keyword>
<gene>
    <name evidence="10" type="ORF">I7X12_19785</name>
</gene>
<keyword evidence="4" id="KW-0249">Electron transport</keyword>
<dbReference type="InterPro" id="IPR012336">
    <property type="entry name" value="Thioredoxin-like_fold"/>
</dbReference>
<keyword evidence="4" id="KW-0813">Transport</keyword>
<dbReference type="KEGG" id="hlt:I7X12_19785"/>
<keyword evidence="11" id="KW-1185">Reference proteome</keyword>
<dbReference type="Pfam" id="PF13462">
    <property type="entry name" value="Thioredoxin_4"/>
    <property type="match status" value="1"/>
</dbReference>
<dbReference type="PANTHER" id="PTHR13887:SF14">
    <property type="entry name" value="DISULFIDE BOND FORMATION PROTEIN D"/>
    <property type="match status" value="1"/>
</dbReference>
<dbReference type="GeneID" id="60590784"/>
<organism evidence="10 11">
    <name type="scientific">Halosimplex litoreum</name>
    <dbReference type="NCBI Taxonomy" id="1198301"/>
    <lineage>
        <taxon>Archaea</taxon>
        <taxon>Methanobacteriati</taxon>
        <taxon>Methanobacteriota</taxon>
        <taxon>Stenosarchaea group</taxon>
        <taxon>Halobacteria</taxon>
        <taxon>Halobacteriales</taxon>
        <taxon>Haloarculaceae</taxon>
        <taxon>Halosimplex</taxon>
    </lineage>
</organism>
<keyword evidence="7" id="KW-0676">Redox-active center</keyword>
<dbReference type="GO" id="GO:0016491">
    <property type="term" value="F:oxidoreductase activity"/>
    <property type="evidence" value="ECO:0007669"/>
    <property type="project" value="UniProtKB-KW"/>
</dbReference>
<feature type="domain" description="Thioredoxin-like fold" evidence="9">
    <location>
        <begin position="50"/>
        <end position="213"/>
    </location>
</feature>
<dbReference type="AlphaFoldDB" id="A0A7T3KVK6"/>
<dbReference type="PROSITE" id="PS51257">
    <property type="entry name" value="PROKAR_LIPOPROTEIN"/>
    <property type="match status" value="1"/>
</dbReference>
<dbReference type="EMBL" id="CP065856">
    <property type="protein sequence ID" value="QPV62925.1"/>
    <property type="molecule type" value="Genomic_DNA"/>
</dbReference>
<dbReference type="Proteomes" id="UP000595001">
    <property type="component" value="Chromosome"/>
</dbReference>
<evidence type="ECO:0000256" key="8">
    <source>
        <dbReference type="SAM" id="MobiDB-lite"/>
    </source>
</evidence>
<dbReference type="SUPFAM" id="SSF52833">
    <property type="entry name" value="Thioredoxin-like"/>
    <property type="match status" value="1"/>
</dbReference>